<evidence type="ECO:0000313" key="2">
    <source>
        <dbReference type="Proteomes" id="UP000055045"/>
    </source>
</evidence>
<accession>A0A117NRW3</accession>
<dbReference type="AlphaFoldDB" id="A0A117NRW3"/>
<sequence length="77" mass="8543">MVEFNFLSLDFDYFLHAPYLTYFLRLGPSHPNVCGHKLLNVIVSAPTRSVPSQRVALTTMSEPRPMVSGVGDGECQS</sequence>
<gene>
    <name evidence="1" type="ORF">ACN42_g973</name>
</gene>
<dbReference type="EMBL" id="LLXE01000014">
    <property type="protein sequence ID" value="KUM66081.1"/>
    <property type="molecule type" value="Genomic_DNA"/>
</dbReference>
<protein>
    <submittedName>
        <fullName evidence="1">Uncharacterized protein</fullName>
    </submittedName>
</protein>
<reference evidence="1 2" key="1">
    <citation type="submission" date="2015-10" db="EMBL/GenBank/DDBJ databases">
        <title>Genome sequencing of Penicillium freii.</title>
        <authorList>
            <person name="Nguyen H.D."/>
            <person name="Visagie C.M."/>
            <person name="Seifert K.A."/>
        </authorList>
    </citation>
    <scope>NUCLEOTIDE SEQUENCE [LARGE SCALE GENOMIC DNA]</scope>
    <source>
        <strain evidence="1 2">DAOM 242723</strain>
    </source>
</reference>
<name>A0A117NRW3_PENFR</name>
<proteinExistence type="predicted"/>
<comment type="caution">
    <text evidence="1">The sequence shown here is derived from an EMBL/GenBank/DDBJ whole genome shotgun (WGS) entry which is preliminary data.</text>
</comment>
<keyword evidence="2" id="KW-1185">Reference proteome</keyword>
<dbReference type="Proteomes" id="UP000055045">
    <property type="component" value="Unassembled WGS sequence"/>
</dbReference>
<organism evidence="1 2">
    <name type="scientific">Penicillium freii</name>
    <dbReference type="NCBI Taxonomy" id="48697"/>
    <lineage>
        <taxon>Eukaryota</taxon>
        <taxon>Fungi</taxon>
        <taxon>Dikarya</taxon>
        <taxon>Ascomycota</taxon>
        <taxon>Pezizomycotina</taxon>
        <taxon>Eurotiomycetes</taxon>
        <taxon>Eurotiomycetidae</taxon>
        <taxon>Eurotiales</taxon>
        <taxon>Aspergillaceae</taxon>
        <taxon>Penicillium</taxon>
    </lineage>
</organism>
<evidence type="ECO:0000313" key="1">
    <source>
        <dbReference type="EMBL" id="KUM66081.1"/>
    </source>
</evidence>